<evidence type="ECO:0000256" key="7">
    <source>
        <dbReference type="SAM" id="Phobius"/>
    </source>
</evidence>
<evidence type="ECO:0000256" key="5">
    <source>
        <dbReference type="ARBA" id="ARBA00023242"/>
    </source>
</evidence>
<evidence type="ECO:0000256" key="6">
    <source>
        <dbReference type="SAM" id="MobiDB-lite"/>
    </source>
</evidence>
<keyword evidence="2" id="KW-0805">Transcription regulation</keyword>
<dbReference type="CDD" id="cd12148">
    <property type="entry name" value="fungal_TF_MHR"/>
    <property type="match status" value="1"/>
</dbReference>
<evidence type="ECO:0000256" key="2">
    <source>
        <dbReference type="ARBA" id="ARBA00023015"/>
    </source>
</evidence>
<dbReference type="SMART" id="SM00906">
    <property type="entry name" value="Fungal_trans"/>
    <property type="match status" value="1"/>
</dbReference>
<name>A0AAN7WAM9_9PEZI</name>
<reference evidence="9" key="1">
    <citation type="submission" date="2023-08" db="EMBL/GenBank/DDBJ databases">
        <title>Black Yeasts Isolated from many extreme environments.</title>
        <authorList>
            <person name="Coleine C."/>
            <person name="Stajich J.E."/>
            <person name="Selbmann L."/>
        </authorList>
    </citation>
    <scope>NUCLEOTIDE SEQUENCE</scope>
    <source>
        <strain evidence="9">CCFEE 5810</strain>
    </source>
</reference>
<comment type="caution">
    <text evidence="9">The sequence shown here is derived from an EMBL/GenBank/DDBJ whole genome shotgun (WGS) entry which is preliminary data.</text>
</comment>
<dbReference type="InterPro" id="IPR007219">
    <property type="entry name" value="XnlR_reg_dom"/>
</dbReference>
<dbReference type="InterPro" id="IPR052073">
    <property type="entry name" value="Amide_Lactam_Regulators"/>
</dbReference>
<feature type="domain" description="Xylanolytic transcriptional activator regulatory" evidence="8">
    <location>
        <begin position="229"/>
        <end position="298"/>
    </location>
</feature>
<evidence type="ECO:0000313" key="10">
    <source>
        <dbReference type="Proteomes" id="UP001310594"/>
    </source>
</evidence>
<feature type="transmembrane region" description="Helical" evidence="7">
    <location>
        <begin position="419"/>
        <end position="441"/>
    </location>
</feature>
<evidence type="ECO:0000259" key="8">
    <source>
        <dbReference type="SMART" id="SM00906"/>
    </source>
</evidence>
<evidence type="ECO:0000256" key="1">
    <source>
        <dbReference type="ARBA" id="ARBA00022833"/>
    </source>
</evidence>
<organism evidence="9 10">
    <name type="scientific">Elasticomyces elasticus</name>
    <dbReference type="NCBI Taxonomy" id="574655"/>
    <lineage>
        <taxon>Eukaryota</taxon>
        <taxon>Fungi</taxon>
        <taxon>Dikarya</taxon>
        <taxon>Ascomycota</taxon>
        <taxon>Pezizomycotina</taxon>
        <taxon>Dothideomycetes</taxon>
        <taxon>Dothideomycetidae</taxon>
        <taxon>Mycosphaerellales</taxon>
        <taxon>Teratosphaeriaceae</taxon>
        <taxon>Elasticomyces</taxon>
    </lineage>
</organism>
<protein>
    <recommendedName>
        <fullName evidence="8">Xylanolytic transcriptional activator regulatory domain-containing protein</fullName>
    </recommendedName>
</protein>
<dbReference type="GO" id="GO:0003677">
    <property type="term" value="F:DNA binding"/>
    <property type="evidence" value="ECO:0007669"/>
    <property type="project" value="UniProtKB-KW"/>
</dbReference>
<keyword evidence="5" id="KW-0539">Nucleus</keyword>
<keyword evidence="1" id="KW-0862">Zinc</keyword>
<feature type="region of interest" description="Disordered" evidence="6">
    <location>
        <begin position="556"/>
        <end position="576"/>
    </location>
</feature>
<dbReference type="PANTHER" id="PTHR47171:SF2">
    <property type="entry name" value="TRANSCRIPTION FACTOR, PUTATIVE-RELATED"/>
    <property type="match status" value="1"/>
</dbReference>
<keyword evidence="4" id="KW-0804">Transcription</keyword>
<dbReference type="Proteomes" id="UP001310594">
    <property type="component" value="Unassembled WGS sequence"/>
</dbReference>
<feature type="compositionally biased region" description="Basic and acidic residues" evidence="6">
    <location>
        <begin position="10"/>
        <end position="38"/>
    </location>
</feature>
<gene>
    <name evidence="9" type="ORF">LTR97_002418</name>
</gene>
<keyword evidence="7" id="KW-0472">Membrane</keyword>
<keyword evidence="3" id="KW-0238">DNA-binding</keyword>
<dbReference type="Pfam" id="PF04082">
    <property type="entry name" value="Fungal_trans"/>
    <property type="match status" value="1"/>
</dbReference>
<keyword evidence="7" id="KW-1133">Transmembrane helix</keyword>
<dbReference type="GO" id="GO:0006351">
    <property type="term" value="P:DNA-templated transcription"/>
    <property type="evidence" value="ECO:0007669"/>
    <property type="project" value="InterPro"/>
</dbReference>
<evidence type="ECO:0000313" key="9">
    <source>
        <dbReference type="EMBL" id="KAK5705300.1"/>
    </source>
</evidence>
<keyword evidence="7" id="KW-0812">Transmembrane</keyword>
<accession>A0AAN7WAM9</accession>
<dbReference type="GO" id="GO:0008270">
    <property type="term" value="F:zinc ion binding"/>
    <property type="evidence" value="ECO:0007669"/>
    <property type="project" value="InterPro"/>
</dbReference>
<dbReference type="PANTHER" id="PTHR47171">
    <property type="entry name" value="FARA-RELATED"/>
    <property type="match status" value="1"/>
</dbReference>
<feature type="region of interest" description="Disordered" evidence="6">
    <location>
        <begin position="1"/>
        <end position="38"/>
    </location>
</feature>
<sequence>MLGRKRKASTRRDDEDPQDLHIQDEDTRGQQEYAQSRREITTEIRAPLLFVRRNLNRSLSPGASITSPSTRNRTSSFLSRAAILGEDFPGIDHSHGTRTDDAKSLSAQDVEVLKLQGAFDLPDLPLRQSLLEACITYCVPWMPVIDVASFDVTSTGDGSSLVLLQAVMLSGAIMRPTICSKAVIAQYYRRLKALILSGYESDPLKTLSALCLIQWYTTAAPKDVSTDSPRFWNTYAIGLAHQLGLHKRQSRLSDDAALRRRIWFTLYARDCLTSAAHGRPRLLTSADSDLSPLSTEDFADQGQAGLFMAYSQVTALLGDLCQLVTRNGKLAEHEIISATKRLLVLLQSLPHSLRPTSATGRAQPYDRNSAQLHIAMLTTLIILYRPRSVFSVSACAAPSITAAFLSFRLFQAIQLRADMVVLGSAFAWYLLVAAIPLLSAIRVTGLVDEANAALDGLEASLTSLGEVRPAAKNNLKSVRAIRRAVATGSRNPSSVQEDASAAHQLGAVAGILAHYGEDAEKLLVDVTGLLQPTSDRVRPNDLQQQHESGTIVFTTDTFPGSRGPADPDATSGLSGDDMQSAFTDLFQDETLVDANSWMFRDWMNFTPGIG</sequence>
<dbReference type="EMBL" id="JAVRQU010000003">
    <property type="protein sequence ID" value="KAK5705300.1"/>
    <property type="molecule type" value="Genomic_DNA"/>
</dbReference>
<proteinExistence type="predicted"/>
<evidence type="ECO:0000256" key="3">
    <source>
        <dbReference type="ARBA" id="ARBA00023125"/>
    </source>
</evidence>
<evidence type="ECO:0000256" key="4">
    <source>
        <dbReference type="ARBA" id="ARBA00023163"/>
    </source>
</evidence>
<feature type="transmembrane region" description="Helical" evidence="7">
    <location>
        <begin position="388"/>
        <end position="407"/>
    </location>
</feature>
<dbReference type="AlphaFoldDB" id="A0AAN7WAM9"/>